<dbReference type="Proteomes" id="UP000324705">
    <property type="component" value="Chromosome 3A"/>
</dbReference>
<accession>A0A9R0RXN6</accession>
<evidence type="ECO:0000313" key="5">
    <source>
        <dbReference type="Proteomes" id="UP000324705"/>
    </source>
</evidence>
<evidence type="ECO:0000313" key="4">
    <source>
        <dbReference type="EMBL" id="VAH68056.1"/>
    </source>
</evidence>
<feature type="domain" description="CID" evidence="3">
    <location>
        <begin position="30"/>
        <end position="169"/>
    </location>
</feature>
<dbReference type="CDD" id="cd16981">
    <property type="entry name" value="CID_RPRD_like"/>
    <property type="match status" value="1"/>
</dbReference>
<dbReference type="PRINTS" id="PR01217">
    <property type="entry name" value="PRICHEXTENSN"/>
</dbReference>
<dbReference type="InterPro" id="IPR006569">
    <property type="entry name" value="CID_dom"/>
</dbReference>
<evidence type="ECO:0000256" key="1">
    <source>
        <dbReference type="ARBA" id="ARBA00022664"/>
    </source>
</evidence>
<protein>
    <recommendedName>
        <fullName evidence="3">CID domain-containing protein</fullName>
    </recommendedName>
</protein>
<evidence type="ECO:0000259" key="3">
    <source>
        <dbReference type="PROSITE" id="PS51391"/>
    </source>
</evidence>
<proteinExistence type="predicted"/>
<dbReference type="GO" id="GO:0005634">
    <property type="term" value="C:nucleus"/>
    <property type="evidence" value="ECO:0007669"/>
    <property type="project" value="UniProtKB-ARBA"/>
</dbReference>
<dbReference type="GO" id="GO:0000993">
    <property type="term" value="F:RNA polymerase II complex binding"/>
    <property type="evidence" value="ECO:0007669"/>
    <property type="project" value="TreeGrafter"/>
</dbReference>
<dbReference type="GO" id="GO:0031124">
    <property type="term" value="P:mRNA 3'-end processing"/>
    <property type="evidence" value="ECO:0007669"/>
    <property type="project" value="TreeGrafter"/>
</dbReference>
<dbReference type="Pfam" id="PF04818">
    <property type="entry name" value="CID"/>
    <property type="match status" value="1"/>
</dbReference>
<evidence type="ECO:0000256" key="2">
    <source>
        <dbReference type="SAM" id="MobiDB-lite"/>
    </source>
</evidence>
<dbReference type="InterPro" id="IPR008942">
    <property type="entry name" value="ENTH_VHS"/>
</dbReference>
<dbReference type="Gene3D" id="1.25.40.90">
    <property type="match status" value="1"/>
</dbReference>
<dbReference type="PANTHER" id="PTHR12460:SF36">
    <property type="entry name" value="OS01G0925000 PROTEIN"/>
    <property type="match status" value="1"/>
</dbReference>
<feature type="compositionally biased region" description="Pro residues" evidence="2">
    <location>
        <begin position="387"/>
        <end position="441"/>
    </location>
</feature>
<reference evidence="4 5" key="1">
    <citation type="submission" date="2017-09" db="EMBL/GenBank/DDBJ databases">
        <authorList>
            <consortium name="International Durum Wheat Genome Sequencing Consortium (IDWGSC)"/>
            <person name="Milanesi L."/>
        </authorList>
    </citation>
    <scope>NUCLEOTIDE SEQUENCE [LARGE SCALE GENOMIC DNA]</scope>
    <source>
        <strain evidence="5">cv. Svevo</strain>
    </source>
</reference>
<dbReference type="PROSITE" id="PS51391">
    <property type="entry name" value="CID"/>
    <property type="match status" value="1"/>
</dbReference>
<gene>
    <name evidence="4" type="ORF">TRITD_3Av1G248640</name>
</gene>
<feature type="region of interest" description="Disordered" evidence="2">
    <location>
        <begin position="337"/>
        <end position="356"/>
    </location>
</feature>
<keyword evidence="5" id="KW-1185">Reference proteome</keyword>
<keyword evidence="1" id="KW-0507">mRNA processing</keyword>
<feature type="region of interest" description="Disordered" evidence="2">
    <location>
        <begin position="362"/>
        <end position="446"/>
    </location>
</feature>
<dbReference type="SMART" id="SM00582">
    <property type="entry name" value="RPR"/>
    <property type="match status" value="1"/>
</dbReference>
<dbReference type="Gramene" id="TRITD3Av1G248640.2">
    <property type="protein sequence ID" value="TRITD3Av1G248640.2"/>
    <property type="gene ID" value="TRITD3Av1G248640"/>
</dbReference>
<dbReference type="FunFam" id="1.25.40.90:FF:000018">
    <property type="entry name" value="ENTH/VHS family protein isoform 1"/>
    <property type="match status" value="1"/>
</dbReference>
<dbReference type="EMBL" id="LT934115">
    <property type="protein sequence ID" value="VAH68056.1"/>
    <property type="molecule type" value="Genomic_DNA"/>
</dbReference>
<sequence>MFLFVLQICICICYAIWEFLIEQARLHKMSTGFSAEIFAQKLSKLNIAQQSIETLSHWCIFHHRCCQEVVDIWNKDFHSAPQERKISLLYLANDIMQNSKKDGMRYIHEFLKVIAAALDDLFTNGDDFGRNVVKRLVDIWEDRKLFGTQGQLLKEEYTRKFKELKSKKPGGELVEKVISSYKHMLRAPVDEAKLMRECNSALSFVDNLNKEYGNSYLGSSNGYSFVEELKEQHSILRNTIEQFKMSESLRATLVSDLKEALHEQEFKTELVRHQLRAAQVRYRKADDFCQKLGIDVPRHEPSNGVENSSLSEVPATFPPVSANANSVEKGRSTAVMYSREGDGGEPETLNGGFSSRATRGNFEQKIEGHPPGTKRQKIENGISVPQPEAPPPPPPPPLPYPDTFEQPPPPPQYPPSPESSPPPLPPSMPPPIPPPPPPPPSTDAFMPVPALPMGGMPYFPPFPPPVNYPMINMPPPFPGAPNPPHPGFLGFGGPFYGPPFPSAPHQ</sequence>
<name>A0A9R0RXN6_TRITD</name>
<dbReference type="AlphaFoldDB" id="A0A9R0RXN6"/>
<dbReference type="PANTHER" id="PTHR12460">
    <property type="entry name" value="CYCLIN-DEPENDENT KINASE INHIBITOR-RELATED PROTEIN"/>
    <property type="match status" value="1"/>
</dbReference>
<feature type="region of interest" description="Disordered" evidence="2">
    <location>
        <begin position="294"/>
        <end position="329"/>
    </location>
</feature>
<dbReference type="SUPFAM" id="SSF48464">
    <property type="entry name" value="ENTH/VHS domain"/>
    <property type="match status" value="1"/>
</dbReference>
<organism evidence="4 5">
    <name type="scientific">Triticum turgidum subsp. durum</name>
    <name type="common">Durum wheat</name>
    <name type="synonym">Triticum durum</name>
    <dbReference type="NCBI Taxonomy" id="4567"/>
    <lineage>
        <taxon>Eukaryota</taxon>
        <taxon>Viridiplantae</taxon>
        <taxon>Streptophyta</taxon>
        <taxon>Embryophyta</taxon>
        <taxon>Tracheophyta</taxon>
        <taxon>Spermatophyta</taxon>
        <taxon>Magnoliopsida</taxon>
        <taxon>Liliopsida</taxon>
        <taxon>Poales</taxon>
        <taxon>Poaceae</taxon>
        <taxon>BOP clade</taxon>
        <taxon>Pooideae</taxon>
        <taxon>Triticodae</taxon>
        <taxon>Triticeae</taxon>
        <taxon>Triticinae</taxon>
        <taxon>Triticum</taxon>
    </lineage>
</organism>
<dbReference type="OMA" id="QICICIC"/>